<dbReference type="PANTHER" id="PTHR24221:SF248">
    <property type="entry name" value="ABC TRANSPORTER TRANSMEMBRANE REGION"/>
    <property type="match status" value="1"/>
</dbReference>
<feature type="domain" description="ABC transmembrane type-1" evidence="12">
    <location>
        <begin position="27"/>
        <end position="303"/>
    </location>
</feature>
<evidence type="ECO:0000256" key="2">
    <source>
        <dbReference type="ARBA" id="ARBA00005417"/>
    </source>
</evidence>
<keyword evidence="7 13" id="KW-0067">ATP-binding</keyword>
<evidence type="ECO:0000256" key="10">
    <source>
        <dbReference type="SAM" id="Phobius"/>
    </source>
</evidence>
<evidence type="ECO:0000256" key="7">
    <source>
        <dbReference type="ARBA" id="ARBA00022840"/>
    </source>
</evidence>
<keyword evidence="3" id="KW-0813">Transport</keyword>
<dbReference type="PROSITE" id="PS00211">
    <property type="entry name" value="ABC_TRANSPORTER_1"/>
    <property type="match status" value="1"/>
</dbReference>
<dbReference type="GO" id="GO:0005524">
    <property type="term" value="F:ATP binding"/>
    <property type="evidence" value="ECO:0007669"/>
    <property type="project" value="UniProtKB-KW"/>
</dbReference>
<name>A0A7W6NKP0_9HYPH</name>
<comment type="caution">
    <text evidence="13">The sequence shown here is derived from an EMBL/GenBank/DDBJ whole genome shotgun (WGS) entry which is preliminary data.</text>
</comment>
<keyword evidence="5 10" id="KW-0812">Transmembrane</keyword>
<dbReference type="PROSITE" id="PS50929">
    <property type="entry name" value="ABC_TM1F"/>
    <property type="match status" value="1"/>
</dbReference>
<evidence type="ECO:0000256" key="4">
    <source>
        <dbReference type="ARBA" id="ARBA00022475"/>
    </source>
</evidence>
<dbReference type="GO" id="GO:0005886">
    <property type="term" value="C:plasma membrane"/>
    <property type="evidence" value="ECO:0007669"/>
    <property type="project" value="UniProtKB-SubCell"/>
</dbReference>
<dbReference type="Gene3D" id="1.20.1560.10">
    <property type="entry name" value="ABC transporter type 1, transmembrane domain"/>
    <property type="match status" value="1"/>
</dbReference>
<dbReference type="InterPro" id="IPR027417">
    <property type="entry name" value="P-loop_NTPase"/>
</dbReference>
<dbReference type="InterPro" id="IPR010128">
    <property type="entry name" value="ATPase_T1SS_PrtD-like"/>
</dbReference>
<feature type="transmembrane region" description="Helical" evidence="10">
    <location>
        <begin position="24"/>
        <end position="46"/>
    </location>
</feature>
<dbReference type="PANTHER" id="PTHR24221">
    <property type="entry name" value="ATP-BINDING CASSETTE SUB-FAMILY B"/>
    <property type="match status" value="1"/>
</dbReference>
<dbReference type="InterPro" id="IPR039421">
    <property type="entry name" value="Type_1_exporter"/>
</dbReference>
<protein>
    <submittedName>
        <fullName evidence="13">ATP-binding cassette subfamily C protein</fullName>
    </submittedName>
</protein>
<organism evidence="13 14">
    <name type="scientific">Gellertiella hungarica</name>
    <dbReference type="NCBI Taxonomy" id="1572859"/>
    <lineage>
        <taxon>Bacteria</taxon>
        <taxon>Pseudomonadati</taxon>
        <taxon>Pseudomonadota</taxon>
        <taxon>Alphaproteobacteria</taxon>
        <taxon>Hyphomicrobiales</taxon>
        <taxon>Rhizobiaceae</taxon>
        <taxon>Gellertiella</taxon>
    </lineage>
</organism>
<dbReference type="InterPro" id="IPR003593">
    <property type="entry name" value="AAA+_ATPase"/>
</dbReference>
<keyword evidence="4" id="KW-1003">Cell membrane</keyword>
<dbReference type="Proteomes" id="UP000528286">
    <property type="component" value="Unassembled WGS sequence"/>
</dbReference>
<keyword evidence="14" id="KW-1185">Reference proteome</keyword>
<gene>
    <name evidence="13" type="ORF">GGR23_002852</name>
</gene>
<dbReference type="GO" id="GO:0030253">
    <property type="term" value="P:protein secretion by the type I secretion system"/>
    <property type="evidence" value="ECO:0007669"/>
    <property type="project" value="InterPro"/>
</dbReference>
<dbReference type="FunFam" id="3.40.50.300:FF:001444">
    <property type="entry name" value="ABC transporter ATP-binding protein"/>
    <property type="match status" value="1"/>
</dbReference>
<dbReference type="Gene3D" id="3.40.50.300">
    <property type="entry name" value="P-loop containing nucleotide triphosphate hydrolases"/>
    <property type="match status" value="1"/>
</dbReference>
<evidence type="ECO:0000259" key="12">
    <source>
        <dbReference type="PROSITE" id="PS50929"/>
    </source>
</evidence>
<dbReference type="EMBL" id="JACIEZ010000005">
    <property type="protein sequence ID" value="MBB4065645.1"/>
    <property type="molecule type" value="Genomic_DNA"/>
</dbReference>
<keyword evidence="9 10" id="KW-0472">Membrane</keyword>
<comment type="similarity">
    <text evidence="2">Belongs to the ABC transporter superfamily.</text>
</comment>
<evidence type="ECO:0000256" key="6">
    <source>
        <dbReference type="ARBA" id="ARBA00022741"/>
    </source>
</evidence>
<keyword evidence="6" id="KW-0547">Nucleotide-binding</keyword>
<comment type="subcellular location">
    <subcellularLocation>
        <location evidence="1">Cell membrane</location>
        <topology evidence="1">Multi-pass membrane protein</topology>
    </subcellularLocation>
</comment>
<reference evidence="13 14" key="1">
    <citation type="submission" date="2020-08" db="EMBL/GenBank/DDBJ databases">
        <title>Genomic Encyclopedia of Type Strains, Phase IV (KMG-IV): sequencing the most valuable type-strain genomes for metagenomic binning, comparative biology and taxonomic classification.</title>
        <authorList>
            <person name="Goeker M."/>
        </authorList>
    </citation>
    <scope>NUCLEOTIDE SEQUENCE [LARGE SCALE GENOMIC DNA]</scope>
    <source>
        <strain evidence="13 14">DSM 29853</strain>
    </source>
</reference>
<dbReference type="SMART" id="SM00382">
    <property type="entry name" value="AAA"/>
    <property type="match status" value="1"/>
</dbReference>
<dbReference type="GO" id="GO:0016887">
    <property type="term" value="F:ATP hydrolysis activity"/>
    <property type="evidence" value="ECO:0007669"/>
    <property type="project" value="InterPro"/>
</dbReference>
<evidence type="ECO:0000256" key="3">
    <source>
        <dbReference type="ARBA" id="ARBA00022448"/>
    </source>
</evidence>
<evidence type="ECO:0000256" key="9">
    <source>
        <dbReference type="ARBA" id="ARBA00023136"/>
    </source>
</evidence>
<feature type="domain" description="ABC transporter" evidence="11">
    <location>
        <begin position="334"/>
        <end position="570"/>
    </location>
</feature>
<dbReference type="SUPFAM" id="SSF90123">
    <property type="entry name" value="ABC transporter transmembrane region"/>
    <property type="match status" value="1"/>
</dbReference>
<proteinExistence type="inferred from homology"/>
<evidence type="ECO:0000313" key="13">
    <source>
        <dbReference type="EMBL" id="MBB4065645.1"/>
    </source>
</evidence>
<dbReference type="Pfam" id="PF00005">
    <property type="entry name" value="ABC_tran"/>
    <property type="match status" value="1"/>
</dbReference>
<evidence type="ECO:0000259" key="11">
    <source>
        <dbReference type="PROSITE" id="PS50893"/>
    </source>
</evidence>
<evidence type="ECO:0000256" key="8">
    <source>
        <dbReference type="ARBA" id="ARBA00022989"/>
    </source>
</evidence>
<dbReference type="NCBIfam" id="TIGR01842">
    <property type="entry name" value="type_I_sec_PrtD"/>
    <property type="match status" value="1"/>
</dbReference>
<dbReference type="GO" id="GO:0034040">
    <property type="term" value="F:ATPase-coupled lipid transmembrane transporter activity"/>
    <property type="evidence" value="ECO:0007669"/>
    <property type="project" value="TreeGrafter"/>
</dbReference>
<dbReference type="PROSITE" id="PS50893">
    <property type="entry name" value="ABC_TRANSPORTER_2"/>
    <property type="match status" value="1"/>
</dbReference>
<dbReference type="AlphaFoldDB" id="A0A7W6NKP0"/>
<dbReference type="RefSeq" id="WP_183366937.1">
    <property type="nucleotide sequence ID" value="NZ_JACIEZ010000005.1"/>
</dbReference>
<dbReference type="GO" id="GO:0030256">
    <property type="term" value="C:type I protein secretion system complex"/>
    <property type="evidence" value="ECO:0007669"/>
    <property type="project" value="InterPro"/>
</dbReference>
<dbReference type="GO" id="GO:0140359">
    <property type="term" value="F:ABC-type transporter activity"/>
    <property type="evidence" value="ECO:0007669"/>
    <property type="project" value="InterPro"/>
</dbReference>
<dbReference type="InterPro" id="IPR003439">
    <property type="entry name" value="ABC_transporter-like_ATP-bd"/>
</dbReference>
<feature type="transmembrane region" description="Helical" evidence="10">
    <location>
        <begin position="58"/>
        <end position="78"/>
    </location>
</feature>
<dbReference type="CDD" id="cd03246">
    <property type="entry name" value="ABCC_Protease_Secretion"/>
    <property type="match status" value="1"/>
</dbReference>
<evidence type="ECO:0000256" key="1">
    <source>
        <dbReference type="ARBA" id="ARBA00004651"/>
    </source>
</evidence>
<feature type="transmembrane region" description="Helical" evidence="10">
    <location>
        <begin position="136"/>
        <end position="156"/>
    </location>
</feature>
<accession>A0A7W6NKP0</accession>
<keyword evidence="8 10" id="KW-1133">Transmembrane helix</keyword>
<dbReference type="SUPFAM" id="SSF52540">
    <property type="entry name" value="P-loop containing nucleoside triphosphate hydrolases"/>
    <property type="match status" value="1"/>
</dbReference>
<dbReference type="InterPro" id="IPR011527">
    <property type="entry name" value="ABC1_TM_dom"/>
</dbReference>
<evidence type="ECO:0000313" key="14">
    <source>
        <dbReference type="Proteomes" id="UP000528286"/>
    </source>
</evidence>
<dbReference type="InterPro" id="IPR036640">
    <property type="entry name" value="ABC1_TM_sf"/>
</dbReference>
<feature type="transmembrane region" description="Helical" evidence="10">
    <location>
        <begin position="162"/>
        <end position="181"/>
    </location>
</feature>
<sequence length="578" mass="62089">MSRHRQATHTQAIERAMVSIRRSALSVFIFSGIINLLYLTGSLFMLQVYDRVLSSRSVPTLVGLAVLTAVLYVFQGALDGLRQRIVARLGLRFDREILPLAFDALRLLTLFGRNPTDAQAPMRDLDTMRGFVSSQALISLFDLPWIPIYMIFVFALHPLLGYITIAGAVLLIALTLITEALSRKPSKSVMELVGRRQAMAEAARRNAESIQAMGFASAYYSQFDAVNERYMDAQRELTDTSSVLGSVGKVLRMVMQSATLGFAAYLTIQGELSAGSIIAANIISGRALAPIDMIIGQWKFFVAARQARTRLFEIIGKLPAKGEPLELPAPARTVQVENVTVATPGAERMIVNNISFSIEAGDGLAIIGPSGAGKSTLARAIVGAARTVRGAVRLDGAPLDQWDERALGQHIGYLPQSTELFDGTIAENISRFDPAASAEAVIEAAQAAGVHDLVLRLPEGYNTRIGEGGVVLSGGQRQRIGLARALYGRPFLVVLDEPASNLDGEGDNALMRAIAGVRERKGIVIMIAHRPSALAVVNLVAVIQDGALSHFGPTEKVMQQLNGQGGATPINRPAAVNS</sequence>
<dbReference type="InterPro" id="IPR017871">
    <property type="entry name" value="ABC_transporter-like_CS"/>
</dbReference>
<evidence type="ECO:0000256" key="5">
    <source>
        <dbReference type="ARBA" id="ARBA00022692"/>
    </source>
</evidence>
<dbReference type="Pfam" id="PF00664">
    <property type="entry name" value="ABC_membrane"/>
    <property type="match status" value="1"/>
</dbReference>